<evidence type="ECO:0000256" key="6">
    <source>
        <dbReference type="ARBA" id="ARBA00022692"/>
    </source>
</evidence>
<dbReference type="Gene3D" id="2.40.170.20">
    <property type="entry name" value="TonB-dependent receptor, beta-barrel domain"/>
    <property type="match status" value="1"/>
</dbReference>
<accession>A0ABP8MFX9</accession>
<dbReference type="InterPro" id="IPR039426">
    <property type="entry name" value="TonB-dep_rcpt-like"/>
</dbReference>
<reference evidence="20" key="1">
    <citation type="journal article" date="2019" name="Int. J. Syst. Evol. Microbiol.">
        <title>The Global Catalogue of Microorganisms (GCM) 10K type strain sequencing project: providing services to taxonomists for standard genome sequencing and annotation.</title>
        <authorList>
            <consortium name="The Broad Institute Genomics Platform"/>
            <consortium name="The Broad Institute Genome Sequencing Center for Infectious Disease"/>
            <person name="Wu L."/>
            <person name="Ma J."/>
        </authorList>
    </citation>
    <scope>NUCLEOTIDE SEQUENCE [LARGE SCALE GENOMIC DNA]</scope>
    <source>
        <strain evidence="20">JCM 31921</strain>
    </source>
</reference>
<evidence type="ECO:0000256" key="2">
    <source>
        <dbReference type="ARBA" id="ARBA00009810"/>
    </source>
</evidence>
<evidence type="ECO:0000256" key="9">
    <source>
        <dbReference type="ARBA" id="ARBA00023065"/>
    </source>
</evidence>
<evidence type="ECO:0000256" key="4">
    <source>
        <dbReference type="ARBA" id="ARBA00022452"/>
    </source>
</evidence>
<dbReference type="InterPro" id="IPR036942">
    <property type="entry name" value="Beta-barrel_TonB_sf"/>
</dbReference>
<keyword evidence="5" id="KW-0410">Iron transport</keyword>
<evidence type="ECO:0000256" key="3">
    <source>
        <dbReference type="ARBA" id="ARBA00022448"/>
    </source>
</evidence>
<dbReference type="InterPro" id="IPR010105">
    <property type="entry name" value="TonB_sidphr_rcpt"/>
</dbReference>
<evidence type="ECO:0000256" key="16">
    <source>
        <dbReference type="SAM" id="SignalP"/>
    </source>
</evidence>
<dbReference type="RefSeq" id="WP_344821840.1">
    <property type="nucleotide sequence ID" value="NZ_BAABEZ010000001.1"/>
</dbReference>
<evidence type="ECO:0000259" key="18">
    <source>
        <dbReference type="Pfam" id="PF07715"/>
    </source>
</evidence>
<dbReference type="Proteomes" id="UP001501410">
    <property type="component" value="Unassembled WGS sequence"/>
</dbReference>
<feature type="domain" description="TonB-dependent receptor plug" evidence="18">
    <location>
        <begin position="140"/>
        <end position="239"/>
    </location>
</feature>
<dbReference type="InterPro" id="IPR012910">
    <property type="entry name" value="Plug_dom"/>
</dbReference>
<comment type="caution">
    <text evidence="19">The sequence shown here is derived from an EMBL/GenBank/DDBJ whole genome shotgun (WGS) entry which is preliminary data.</text>
</comment>
<comment type="subcellular location">
    <subcellularLocation>
        <location evidence="1 14">Cell outer membrane</location>
        <topology evidence="1 14">Multi-pass membrane protein</topology>
    </subcellularLocation>
</comment>
<dbReference type="InterPro" id="IPR010917">
    <property type="entry name" value="TonB_rcpt_CS"/>
</dbReference>
<keyword evidence="7 16" id="KW-0732">Signal</keyword>
<evidence type="ECO:0000313" key="19">
    <source>
        <dbReference type="EMBL" id="GAA4448971.1"/>
    </source>
</evidence>
<evidence type="ECO:0000313" key="20">
    <source>
        <dbReference type="Proteomes" id="UP001501410"/>
    </source>
</evidence>
<dbReference type="PANTHER" id="PTHR32552">
    <property type="entry name" value="FERRICHROME IRON RECEPTOR-RELATED"/>
    <property type="match status" value="1"/>
</dbReference>
<keyword evidence="11 14" id="KW-0472">Membrane</keyword>
<dbReference type="PANTHER" id="PTHR32552:SF68">
    <property type="entry name" value="FERRICHROME OUTER MEMBRANE TRANSPORTER_PHAGE RECEPTOR"/>
    <property type="match status" value="1"/>
</dbReference>
<keyword evidence="12" id="KW-0675">Receptor</keyword>
<dbReference type="EMBL" id="BAABEZ010000001">
    <property type="protein sequence ID" value="GAA4448971.1"/>
    <property type="molecule type" value="Genomic_DNA"/>
</dbReference>
<evidence type="ECO:0000256" key="8">
    <source>
        <dbReference type="ARBA" id="ARBA00023004"/>
    </source>
</evidence>
<name>A0ABP8MFX9_9BACT</name>
<dbReference type="PROSITE" id="PS52016">
    <property type="entry name" value="TONB_DEPENDENT_REC_3"/>
    <property type="match status" value="1"/>
</dbReference>
<evidence type="ECO:0000256" key="7">
    <source>
        <dbReference type="ARBA" id="ARBA00022729"/>
    </source>
</evidence>
<keyword evidence="4 14" id="KW-1134">Transmembrane beta strand</keyword>
<protein>
    <recommendedName>
        <fullName evidence="21">Iron complex outermembrane recepter protein</fullName>
    </recommendedName>
</protein>
<dbReference type="Pfam" id="PF07715">
    <property type="entry name" value="Plug"/>
    <property type="match status" value="1"/>
</dbReference>
<evidence type="ECO:0000259" key="17">
    <source>
        <dbReference type="Pfam" id="PF00593"/>
    </source>
</evidence>
<keyword evidence="13 14" id="KW-0998">Cell outer membrane</keyword>
<proteinExistence type="inferred from homology"/>
<evidence type="ECO:0000256" key="15">
    <source>
        <dbReference type="RuleBase" id="RU003357"/>
    </source>
</evidence>
<evidence type="ECO:0000256" key="13">
    <source>
        <dbReference type="ARBA" id="ARBA00023237"/>
    </source>
</evidence>
<dbReference type="Gene3D" id="2.60.40.1120">
    <property type="entry name" value="Carboxypeptidase-like, regulatory domain"/>
    <property type="match status" value="1"/>
</dbReference>
<evidence type="ECO:0000256" key="5">
    <source>
        <dbReference type="ARBA" id="ARBA00022496"/>
    </source>
</evidence>
<dbReference type="SUPFAM" id="SSF56935">
    <property type="entry name" value="Porins"/>
    <property type="match status" value="1"/>
</dbReference>
<keyword evidence="20" id="KW-1185">Reference proteome</keyword>
<comment type="similarity">
    <text evidence="2 14 15">Belongs to the TonB-dependent receptor family.</text>
</comment>
<feature type="domain" description="TonB-dependent receptor-like beta-barrel" evidence="17">
    <location>
        <begin position="353"/>
        <end position="763"/>
    </location>
</feature>
<evidence type="ECO:0000256" key="11">
    <source>
        <dbReference type="ARBA" id="ARBA00023136"/>
    </source>
</evidence>
<sequence>MNKAIPKFLQLCALMLCVSLSVRAEDKSGSIKGTVITADKRPAENVEVIIKALHKAALTDNSGAFNFENIPDGTWMLEVDIPGYAKVSESVLVAAGKTSSTTLQLNVSAQQLLHEVVIQSTRNKYKTDKPSQSLRLNEPLLEIPQNVQVVSAEALKDQQVTSMSDGVIRNVSGVTRLEHWGDMYTRINARGSQLSAFRNGFNVVNSAWGPLTEDMSFVDHIEFVKGPAGFMLANGDPSGLYNVVTKKPTGSDFNGSASLTLGSFDLYRATVDLDGKFDKKGKVLYRLNLMNQTKGSFRPYEFNDRYSIAPVITYKIDDKTSLTFEYTLQHAKMSNVGSYYVYSPKGYGEFPVGYSIMSPGLDPTKINDHSAFLNFQHKIDDHWKLTAQAAYFSYNQIGSSMWPSSVDSAGNMIRSVSIWDAASTMKLGQVFLNGDVHTGPVRHRILAGLDMGNKNYLADWNQSHNLDTPGSYNIYTNNAAAPANGYPVFDRSQSLATRAVYGNIDQRYSAVYVQDELGFLDNRVRLTLAGRYTDVSQASYGGTAKTAKQFTPRIGLSVSVTRDFSVYALYDQAFTPQSGIIRSGAEVKPITGNNMEAGLKKDWFDGKWNTTVSVYRILKNNELTGDPANTAGESFSVVLGQKRAQGLEFDLKGQIVRGLNLIANYAYTDARVTEVTPGVTAMKVNDRIPGFAKHNINAWLSYGVQKGFLKGVGVSGGISYQKDRDTWTWGQSGLAQLPDYLRVDAGLFWEKGNTRITANMFNVMNKFLYSGSYYGYGSFYYYQAEAPRNIRLTIAYKF</sequence>
<dbReference type="NCBIfam" id="TIGR01783">
    <property type="entry name" value="TonB-siderophor"/>
    <property type="match status" value="1"/>
</dbReference>
<dbReference type="Pfam" id="PF00593">
    <property type="entry name" value="TonB_dep_Rec_b-barrel"/>
    <property type="match status" value="1"/>
</dbReference>
<dbReference type="SUPFAM" id="SSF49452">
    <property type="entry name" value="Starch-binding domain-like"/>
    <property type="match status" value="1"/>
</dbReference>
<dbReference type="CDD" id="cd01347">
    <property type="entry name" value="ligand_gated_channel"/>
    <property type="match status" value="1"/>
</dbReference>
<gene>
    <name evidence="19" type="ORF">GCM10023092_02380</name>
</gene>
<organism evidence="19 20">
    <name type="scientific">Rurimicrobium arvi</name>
    <dbReference type="NCBI Taxonomy" id="2049916"/>
    <lineage>
        <taxon>Bacteria</taxon>
        <taxon>Pseudomonadati</taxon>
        <taxon>Bacteroidota</taxon>
        <taxon>Chitinophagia</taxon>
        <taxon>Chitinophagales</taxon>
        <taxon>Chitinophagaceae</taxon>
        <taxon>Rurimicrobium</taxon>
    </lineage>
</organism>
<keyword evidence="3 14" id="KW-0813">Transport</keyword>
<evidence type="ECO:0000256" key="10">
    <source>
        <dbReference type="ARBA" id="ARBA00023077"/>
    </source>
</evidence>
<feature type="signal peptide" evidence="16">
    <location>
        <begin position="1"/>
        <end position="24"/>
    </location>
</feature>
<evidence type="ECO:0000256" key="1">
    <source>
        <dbReference type="ARBA" id="ARBA00004571"/>
    </source>
</evidence>
<dbReference type="InterPro" id="IPR000531">
    <property type="entry name" value="Beta-barrel_TonB"/>
</dbReference>
<dbReference type="Pfam" id="PF13620">
    <property type="entry name" value="CarboxypepD_reg"/>
    <property type="match status" value="1"/>
</dbReference>
<evidence type="ECO:0008006" key="21">
    <source>
        <dbReference type="Google" id="ProtNLM"/>
    </source>
</evidence>
<keyword evidence="9" id="KW-0406">Ion transport</keyword>
<dbReference type="InterPro" id="IPR013784">
    <property type="entry name" value="Carb-bd-like_fold"/>
</dbReference>
<keyword evidence="8" id="KW-0408">Iron</keyword>
<dbReference type="InterPro" id="IPR037066">
    <property type="entry name" value="Plug_dom_sf"/>
</dbReference>
<keyword evidence="6 14" id="KW-0812">Transmembrane</keyword>
<evidence type="ECO:0000256" key="14">
    <source>
        <dbReference type="PROSITE-ProRule" id="PRU01360"/>
    </source>
</evidence>
<dbReference type="PROSITE" id="PS01156">
    <property type="entry name" value="TONB_DEPENDENT_REC_2"/>
    <property type="match status" value="1"/>
</dbReference>
<evidence type="ECO:0000256" key="12">
    <source>
        <dbReference type="ARBA" id="ARBA00023170"/>
    </source>
</evidence>
<keyword evidence="10 15" id="KW-0798">TonB box</keyword>
<feature type="chain" id="PRO_5045237271" description="Iron complex outermembrane recepter protein" evidence="16">
    <location>
        <begin position="25"/>
        <end position="798"/>
    </location>
</feature>
<dbReference type="Gene3D" id="2.170.130.10">
    <property type="entry name" value="TonB-dependent receptor, plug domain"/>
    <property type="match status" value="1"/>
</dbReference>